<evidence type="ECO:0000256" key="7">
    <source>
        <dbReference type="SAM" id="MobiDB-lite"/>
    </source>
</evidence>
<sequence length="538" mass="61029">MPSRFSDIEPLNTKQAIDNYLLCKIVPLSEAIIPILHIVTDILVHINIAKLACQTPSDNLTQDESASIYLYTMNTEFYFKINKALRTNVVENIKPWFLYLKLFHTALNKLPSQKERVWRGIVGNFRSQYTKGTRFVWTGVSSTSSDIGMIEHFLPNNKHTTIFSINCLYGKSVTKHSAIPDEQEIILMPGTKLIVNGILKKHLHDIIDLKEEINPNFINSLTILPAIKVSVKKDDSCPTSPKAPLPKKPKVVLPPIKSPQTKETVQDNSEPQRTLVCPHCQEKNTYSHYKQGSISTCYSCKGNFKQVTCPHCQKTNYCKNSQAYASSRSVDCANCQKSFQQLNCPHCNQCNYFLNANYIEGNTVNCCTCKKPFQVMICTHCSSENIWQNANHVEGSRVKCSNCKKDFQKVNCPHCQARCSWKNADYLPGTRTSCGSCKKIFQCVNCFHCKTPLKWLKSEYEQGIVVKCTSCSKKFQQINCPHCKVTNWYRNADYVQGSSTRCSSCKEKFQLLACPNCSTANILKGTTFCHGKRQTCFR</sequence>
<reference evidence="8" key="1">
    <citation type="submission" date="2021-02" db="EMBL/GenBank/DDBJ databases">
        <authorList>
            <person name="Nowell W R."/>
        </authorList>
    </citation>
    <scope>NUCLEOTIDE SEQUENCE</scope>
</reference>
<keyword evidence="6" id="KW-0520">NAD</keyword>
<evidence type="ECO:0000256" key="5">
    <source>
        <dbReference type="ARBA" id="ARBA00047597"/>
    </source>
</evidence>
<dbReference type="SUPFAM" id="SSF56399">
    <property type="entry name" value="ADP-ribosylation"/>
    <property type="match status" value="1"/>
</dbReference>
<evidence type="ECO:0000256" key="6">
    <source>
        <dbReference type="RuleBase" id="RU361228"/>
    </source>
</evidence>
<evidence type="ECO:0000313" key="9">
    <source>
        <dbReference type="Proteomes" id="UP000663828"/>
    </source>
</evidence>
<comment type="similarity">
    <text evidence="1 6">Belongs to the Arg-specific ADP-ribosyltransferase family.</text>
</comment>
<protein>
    <recommendedName>
        <fullName evidence="6">NAD(P)(+)--arginine ADP-ribosyltransferase</fullName>
        <ecNumber evidence="6">2.4.2.31</ecNumber>
    </recommendedName>
    <alternativeName>
        <fullName evidence="6">Mono(ADP-ribosyl)transferase</fullName>
    </alternativeName>
</protein>
<keyword evidence="3 6" id="KW-0808">Transferase</keyword>
<dbReference type="GO" id="GO:0106274">
    <property type="term" value="F:NAD+-protein-arginine ADP-ribosyltransferase activity"/>
    <property type="evidence" value="ECO:0007669"/>
    <property type="project" value="UniProtKB-EC"/>
</dbReference>
<evidence type="ECO:0000256" key="3">
    <source>
        <dbReference type="ARBA" id="ARBA00022679"/>
    </source>
</evidence>
<dbReference type="AlphaFoldDB" id="A0A815AF77"/>
<keyword evidence="2 6" id="KW-0328">Glycosyltransferase</keyword>
<evidence type="ECO:0000256" key="4">
    <source>
        <dbReference type="ARBA" id="ARBA00022695"/>
    </source>
</evidence>
<name>A0A815AF77_ADIRI</name>
<proteinExistence type="inferred from homology"/>
<dbReference type="GO" id="GO:0016779">
    <property type="term" value="F:nucleotidyltransferase activity"/>
    <property type="evidence" value="ECO:0007669"/>
    <property type="project" value="UniProtKB-KW"/>
</dbReference>
<organism evidence="8 9">
    <name type="scientific">Adineta ricciae</name>
    <name type="common">Rotifer</name>
    <dbReference type="NCBI Taxonomy" id="249248"/>
    <lineage>
        <taxon>Eukaryota</taxon>
        <taxon>Metazoa</taxon>
        <taxon>Spiralia</taxon>
        <taxon>Gnathifera</taxon>
        <taxon>Rotifera</taxon>
        <taxon>Eurotatoria</taxon>
        <taxon>Bdelloidea</taxon>
        <taxon>Adinetida</taxon>
        <taxon>Adinetidae</taxon>
        <taxon>Adineta</taxon>
    </lineage>
</organism>
<dbReference type="InterPro" id="IPR000768">
    <property type="entry name" value="ART"/>
</dbReference>
<dbReference type="Pfam" id="PF01129">
    <property type="entry name" value="ART"/>
    <property type="match status" value="1"/>
</dbReference>
<evidence type="ECO:0000256" key="1">
    <source>
        <dbReference type="ARBA" id="ARBA00009558"/>
    </source>
</evidence>
<dbReference type="EMBL" id="CAJNOR010002163">
    <property type="protein sequence ID" value="CAF1256645.1"/>
    <property type="molecule type" value="Genomic_DNA"/>
</dbReference>
<comment type="caution">
    <text evidence="8">The sequence shown here is derived from an EMBL/GenBank/DDBJ whole genome shotgun (WGS) entry which is preliminary data.</text>
</comment>
<keyword evidence="4" id="KW-0548">Nucleotidyltransferase</keyword>
<feature type="region of interest" description="Disordered" evidence="7">
    <location>
        <begin position="238"/>
        <end position="268"/>
    </location>
</feature>
<evidence type="ECO:0000256" key="2">
    <source>
        <dbReference type="ARBA" id="ARBA00022676"/>
    </source>
</evidence>
<feature type="non-terminal residue" evidence="8">
    <location>
        <position position="538"/>
    </location>
</feature>
<keyword evidence="6" id="KW-0521">NADP</keyword>
<gene>
    <name evidence="8" type="ORF">XAT740_LOCUS26551</name>
</gene>
<evidence type="ECO:0000313" key="8">
    <source>
        <dbReference type="EMBL" id="CAF1256645.1"/>
    </source>
</evidence>
<keyword evidence="9" id="KW-1185">Reference proteome</keyword>
<accession>A0A815AF77</accession>
<dbReference type="Gene3D" id="3.90.176.10">
    <property type="entry name" value="Toxin ADP-ribosyltransferase, Chain A, domain 1"/>
    <property type="match status" value="1"/>
</dbReference>
<comment type="catalytic activity">
    <reaction evidence="5 6">
        <text>L-arginyl-[protein] + NAD(+) = N(omega)-(ADP-D-ribosyl)-L-arginyl-[protein] + nicotinamide + H(+)</text>
        <dbReference type="Rhea" id="RHEA:19149"/>
        <dbReference type="Rhea" id="RHEA-COMP:10532"/>
        <dbReference type="Rhea" id="RHEA-COMP:15087"/>
        <dbReference type="ChEBI" id="CHEBI:15378"/>
        <dbReference type="ChEBI" id="CHEBI:17154"/>
        <dbReference type="ChEBI" id="CHEBI:29965"/>
        <dbReference type="ChEBI" id="CHEBI:57540"/>
        <dbReference type="ChEBI" id="CHEBI:142554"/>
        <dbReference type="EC" id="2.4.2.31"/>
    </reaction>
</comment>
<dbReference type="PROSITE" id="PS51996">
    <property type="entry name" value="TR_MART"/>
    <property type="match status" value="1"/>
</dbReference>
<dbReference type="Proteomes" id="UP000663828">
    <property type="component" value="Unassembled WGS sequence"/>
</dbReference>
<dbReference type="EC" id="2.4.2.31" evidence="6"/>